<proteinExistence type="predicted"/>
<accession>A0A1S1LLT0</accession>
<evidence type="ECO:0000313" key="2">
    <source>
        <dbReference type="Proteomes" id="UP000180043"/>
    </source>
</evidence>
<protein>
    <submittedName>
        <fullName evidence="1">Uncharacterized protein</fullName>
    </submittedName>
</protein>
<dbReference type="Proteomes" id="UP000180043">
    <property type="component" value="Unassembled WGS sequence"/>
</dbReference>
<dbReference type="EMBL" id="MLIQ01000021">
    <property type="protein sequence ID" value="OHU52322.1"/>
    <property type="molecule type" value="Genomic_DNA"/>
</dbReference>
<gene>
    <name evidence="1" type="ORF">BKG82_18830</name>
</gene>
<reference evidence="1 2" key="1">
    <citation type="submission" date="2016-10" db="EMBL/GenBank/DDBJ databases">
        <title>Evaluation of Human, Veterinary and Environmental Mycobacterium chelonae Isolates by Core Genome Phylogenomic Analysis, Targeted Gene Comparison, and Anti-microbial Susceptibility Patterns: A Tale of Mistaken Identities.</title>
        <authorList>
            <person name="Fogelson S.B."/>
            <person name="Camus A.C."/>
            <person name="Lorenz W."/>
            <person name="Vasireddy R."/>
            <person name="Vasireddy S."/>
            <person name="Smith T."/>
            <person name="Brown-Elliott B.A."/>
            <person name="Wallace R.J.Jr."/>
            <person name="Hasan N.A."/>
            <person name="Reischl U."/>
            <person name="Sanchez S."/>
        </authorList>
    </citation>
    <scope>NUCLEOTIDE SEQUENCE [LARGE SCALE GENOMIC DNA]</scope>
    <source>
        <strain evidence="1 2">15515</strain>
    </source>
</reference>
<dbReference type="AlphaFoldDB" id="A0A1S1LLT0"/>
<name>A0A1S1LLT0_MYCCH</name>
<sequence length="243" mass="26701">MSDAVMLFRPRLQYTSTGESQFDAMIAWRADLELGYLDEHGNAEWDAPDVVGGHAEFVVINVGQHPIAELLDSLSQDTALFGVLFEGDDVAEAVQEQFENETFNRVLIVTAVEVAEPLRGNGLGAWVVAELVERMASPTDTLVLLHPAPAEPPASRAAELAAKRALSWYWQQFGLKPIKHQPEFLGAATAYGHLQRARDALRALDEVVFPVPRSLIGVERPAQPRHTLVAEVPVPVGLRLVRD</sequence>
<organism evidence="1 2">
    <name type="scientific">Mycobacteroides chelonae</name>
    <name type="common">Mycobacterium chelonae</name>
    <dbReference type="NCBI Taxonomy" id="1774"/>
    <lineage>
        <taxon>Bacteria</taxon>
        <taxon>Bacillati</taxon>
        <taxon>Actinomycetota</taxon>
        <taxon>Actinomycetes</taxon>
        <taxon>Mycobacteriales</taxon>
        <taxon>Mycobacteriaceae</taxon>
        <taxon>Mycobacteroides</taxon>
    </lineage>
</organism>
<comment type="caution">
    <text evidence="1">The sequence shown here is derived from an EMBL/GenBank/DDBJ whole genome shotgun (WGS) entry which is preliminary data.</text>
</comment>
<evidence type="ECO:0000313" key="1">
    <source>
        <dbReference type="EMBL" id="OHU52322.1"/>
    </source>
</evidence>